<keyword evidence="6 9" id="KW-0812">Transmembrane</keyword>
<evidence type="ECO:0000256" key="6">
    <source>
        <dbReference type="ARBA" id="ARBA00022692"/>
    </source>
</evidence>
<organism evidence="12 13">
    <name type="scientific">Microbacterium oxydans</name>
    <dbReference type="NCBI Taxonomy" id="82380"/>
    <lineage>
        <taxon>Bacteria</taxon>
        <taxon>Bacillati</taxon>
        <taxon>Actinomycetota</taxon>
        <taxon>Actinomycetes</taxon>
        <taxon>Micrococcales</taxon>
        <taxon>Microbacteriaceae</taxon>
        <taxon>Microbacterium</taxon>
    </lineage>
</organism>
<dbReference type="GO" id="GO:0005886">
    <property type="term" value="C:plasma membrane"/>
    <property type="evidence" value="ECO:0007669"/>
    <property type="project" value="UniProtKB-SubCell"/>
</dbReference>
<sequence length="316" mass="33656">MTATTSPASTRIVAKKRAGDLWFSGTAVAAGSMIMITLAAVAIFLVVQSIPAFTATAEDASLLKTNFWDYVGPLLFGTMWAAFLALLLAVPLSLGVALFITHYAPRRLAQGLGYVVDLLAAVPSVVFGLWGILVLAPAVQPIYVWLNTNASWIPLFDGVVSPTGRTILTAAMVLAVMVVPIITAICREIFLQTPRLHEEAALALGATRWEMVRMAVLPFGRSGIVSASMLGLGRALGETMAVAMVLSVSKAVTFELLTSTNPSTIAANIALTFPEAYQVNINILIATGLILFVVTFAVNAIARWFVNRRKEFSGAN</sequence>
<dbReference type="RefSeq" id="WP_045263346.1">
    <property type="nucleotide sequence ID" value="NZ_JYIV01000023.1"/>
</dbReference>
<dbReference type="Proteomes" id="UP000033725">
    <property type="component" value="Unassembled WGS sequence"/>
</dbReference>
<evidence type="ECO:0000256" key="1">
    <source>
        <dbReference type="ARBA" id="ARBA00004651"/>
    </source>
</evidence>
<comment type="caution">
    <text evidence="12">The sequence shown here is derived from an EMBL/GenBank/DDBJ whole genome shotgun (WGS) entry which is preliminary data.</text>
</comment>
<evidence type="ECO:0000313" key="13">
    <source>
        <dbReference type="Proteomes" id="UP000033725"/>
    </source>
</evidence>
<evidence type="ECO:0000313" key="12">
    <source>
        <dbReference type="EMBL" id="KJL23334.1"/>
    </source>
</evidence>
<dbReference type="EMBL" id="JYIV01000023">
    <property type="protein sequence ID" value="KJL23334.1"/>
    <property type="molecule type" value="Genomic_DNA"/>
</dbReference>
<keyword evidence="7 9" id="KW-1133">Transmembrane helix</keyword>
<feature type="transmembrane region" description="Helical" evidence="9">
    <location>
        <begin position="167"/>
        <end position="190"/>
    </location>
</feature>
<evidence type="ECO:0000256" key="4">
    <source>
        <dbReference type="ARBA" id="ARBA00022475"/>
    </source>
</evidence>
<name>A0A0F0KS89_9MICO</name>
<dbReference type="InterPro" id="IPR000515">
    <property type="entry name" value="MetI-like"/>
</dbReference>
<evidence type="ECO:0000256" key="7">
    <source>
        <dbReference type="ARBA" id="ARBA00022989"/>
    </source>
</evidence>
<feature type="transmembrane region" description="Helical" evidence="9">
    <location>
        <begin position="21"/>
        <end position="50"/>
    </location>
</feature>
<accession>A0A0F0KS89</accession>
<feature type="transmembrane region" description="Helical" evidence="9">
    <location>
        <begin position="211"/>
        <end position="232"/>
    </location>
</feature>
<evidence type="ECO:0000256" key="3">
    <source>
        <dbReference type="ARBA" id="ARBA00022448"/>
    </source>
</evidence>
<keyword evidence="4 10" id="KW-1003">Cell membrane</keyword>
<dbReference type="Pfam" id="PF00528">
    <property type="entry name" value="BPD_transp_1"/>
    <property type="match status" value="1"/>
</dbReference>
<keyword evidence="5 10" id="KW-0592">Phosphate transport</keyword>
<keyword evidence="3 9" id="KW-0813">Transport</keyword>
<dbReference type="NCBIfam" id="TIGR02138">
    <property type="entry name" value="phosphate_pstC"/>
    <property type="match status" value="1"/>
</dbReference>
<reference evidence="12 13" key="1">
    <citation type="submission" date="2015-02" db="EMBL/GenBank/DDBJ databases">
        <title>Draft genome sequences of ten Microbacterium spp. with emphasis on heavy metal contaminated environments.</title>
        <authorList>
            <person name="Corretto E."/>
        </authorList>
    </citation>
    <scope>NUCLEOTIDE SEQUENCE [LARGE SCALE GENOMIC DNA]</scope>
    <source>
        <strain evidence="12 13">BEL163</strain>
    </source>
</reference>
<feature type="transmembrane region" description="Helical" evidence="9">
    <location>
        <begin position="281"/>
        <end position="306"/>
    </location>
</feature>
<evidence type="ECO:0000259" key="11">
    <source>
        <dbReference type="PROSITE" id="PS50928"/>
    </source>
</evidence>
<evidence type="ECO:0000256" key="8">
    <source>
        <dbReference type="ARBA" id="ARBA00023136"/>
    </source>
</evidence>
<dbReference type="SUPFAM" id="SSF161098">
    <property type="entry name" value="MetI-like"/>
    <property type="match status" value="1"/>
</dbReference>
<comment type="subcellular location">
    <subcellularLocation>
        <location evidence="1 9">Cell membrane</location>
        <topology evidence="1 9">Multi-pass membrane protein</topology>
    </subcellularLocation>
</comment>
<dbReference type="CDD" id="cd06261">
    <property type="entry name" value="TM_PBP2"/>
    <property type="match status" value="1"/>
</dbReference>
<dbReference type="GO" id="GO:0005315">
    <property type="term" value="F:phosphate transmembrane transporter activity"/>
    <property type="evidence" value="ECO:0007669"/>
    <property type="project" value="InterPro"/>
</dbReference>
<gene>
    <name evidence="12" type="primary">pstC</name>
    <name evidence="12" type="ORF">RN51_01417</name>
</gene>
<feature type="transmembrane region" description="Helical" evidence="9">
    <location>
        <begin position="70"/>
        <end position="100"/>
    </location>
</feature>
<dbReference type="Gene3D" id="1.10.3720.10">
    <property type="entry name" value="MetI-like"/>
    <property type="match status" value="1"/>
</dbReference>
<dbReference type="PANTHER" id="PTHR30425">
    <property type="entry name" value="PHOSPHATE TRANSPORT SYSTEM PERMEASE PROTEIN PST"/>
    <property type="match status" value="1"/>
</dbReference>
<proteinExistence type="inferred from homology"/>
<evidence type="ECO:0000256" key="2">
    <source>
        <dbReference type="ARBA" id="ARBA00007069"/>
    </source>
</evidence>
<dbReference type="InterPro" id="IPR035906">
    <property type="entry name" value="MetI-like_sf"/>
</dbReference>
<comment type="similarity">
    <text evidence="2 10">Belongs to the binding-protein-dependent transport system permease family. CysTW subfamily.</text>
</comment>
<protein>
    <recommendedName>
        <fullName evidence="10">Phosphate transport system permease protein</fullName>
    </recommendedName>
</protein>
<dbReference type="PATRIC" id="fig|82380.10.peg.1426"/>
<dbReference type="OrthoDB" id="9785113at2"/>
<evidence type="ECO:0000256" key="10">
    <source>
        <dbReference type="RuleBase" id="RU363054"/>
    </source>
</evidence>
<comment type="function">
    <text evidence="10">Part of the binding-protein-dependent transport system for phosphate; probably responsible for the translocation of the substrate across the membrane.</text>
</comment>
<feature type="domain" description="ABC transmembrane type-1" evidence="11">
    <location>
        <begin position="75"/>
        <end position="302"/>
    </location>
</feature>
<evidence type="ECO:0000256" key="5">
    <source>
        <dbReference type="ARBA" id="ARBA00022592"/>
    </source>
</evidence>
<evidence type="ECO:0000256" key="9">
    <source>
        <dbReference type="RuleBase" id="RU363032"/>
    </source>
</evidence>
<dbReference type="InterPro" id="IPR051124">
    <property type="entry name" value="Phosphate_Transport_Permease"/>
</dbReference>
<dbReference type="GO" id="GO:0006817">
    <property type="term" value="P:phosphate ion transport"/>
    <property type="evidence" value="ECO:0007669"/>
    <property type="project" value="UniProtKB-KW"/>
</dbReference>
<keyword evidence="8 9" id="KW-0472">Membrane</keyword>
<dbReference type="PANTHER" id="PTHR30425:SF1">
    <property type="entry name" value="PHOSPHATE TRANSPORT SYSTEM PERMEASE PROTEIN PSTC"/>
    <property type="match status" value="1"/>
</dbReference>
<dbReference type="AlphaFoldDB" id="A0A0F0KS89"/>
<feature type="transmembrane region" description="Helical" evidence="9">
    <location>
        <begin position="112"/>
        <end position="136"/>
    </location>
</feature>
<dbReference type="PROSITE" id="PS50928">
    <property type="entry name" value="ABC_TM1"/>
    <property type="match status" value="1"/>
</dbReference>
<dbReference type="InterPro" id="IPR011864">
    <property type="entry name" value="Phosphate_PstC"/>
</dbReference>